<evidence type="ECO:0000313" key="1">
    <source>
        <dbReference type="EMBL" id="CAA9338603.1"/>
    </source>
</evidence>
<proteinExistence type="predicted"/>
<organism evidence="1">
    <name type="scientific">uncultured Lysobacter sp</name>
    <dbReference type="NCBI Taxonomy" id="271060"/>
    <lineage>
        <taxon>Bacteria</taxon>
        <taxon>Pseudomonadati</taxon>
        <taxon>Pseudomonadota</taxon>
        <taxon>Gammaproteobacteria</taxon>
        <taxon>Lysobacterales</taxon>
        <taxon>Lysobacteraceae</taxon>
        <taxon>Lysobacter</taxon>
        <taxon>environmental samples</taxon>
    </lineage>
</organism>
<dbReference type="AlphaFoldDB" id="A0A6J4LUN7"/>
<protein>
    <submittedName>
        <fullName evidence="1">Uncharacterized protein</fullName>
    </submittedName>
</protein>
<gene>
    <name evidence="1" type="ORF">AVDCRST_MAG71-2132</name>
</gene>
<name>A0A6J4LUN7_9GAMM</name>
<sequence>MRVPSNCKRAGVVRSSSMRSVHGIQRAKETVMYLFKSDWLHHSRQAFRAPAAPVFARRYGPGAEMPHAPPVTPPVRTPELSAVEHERAVMRYLAQADRAA</sequence>
<dbReference type="EMBL" id="CADCUA010000495">
    <property type="protein sequence ID" value="CAA9338603.1"/>
    <property type="molecule type" value="Genomic_DNA"/>
</dbReference>
<accession>A0A6J4LUN7</accession>
<reference evidence="1" key="1">
    <citation type="submission" date="2020-02" db="EMBL/GenBank/DDBJ databases">
        <authorList>
            <person name="Meier V. D."/>
        </authorList>
    </citation>
    <scope>NUCLEOTIDE SEQUENCE</scope>
    <source>
        <strain evidence="1">AVDCRST_MAG71</strain>
    </source>
</reference>